<gene>
    <name evidence="3" type="ORF">EVEC_LOCUS9582</name>
</gene>
<dbReference type="GO" id="GO:0007015">
    <property type="term" value="P:actin filament organization"/>
    <property type="evidence" value="ECO:0007669"/>
    <property type="project" value="TreeGrafter"/>
</dbReference>
<dbReference type="STRING" id="51028.A0A0N4VHD6"/>
<organism evidence="5">
    <name type="scientific">Enterobius vermicularis</name>
    <name type="common">Human pinworm</name>
    <dbReference type="NCBI Taxonomy" id="51028"/>
    <lineage>
        <taxon>Eukaryota</taxon>
        <taxon>Metazoa</taxon>
        <taxon>Ecdysozoa</taxon>
        <taxon>Nematoda</taxon>
        <taxon>Chromadorea</taxon>
        <taxon>Rhabditida</taxon>
        <taxon>Spirurina</taxon>
        <taxon>Oxyuridomorpha</taxon>
        <taxon>Oxyuroidea</taxon>
        <taxon>Oxyuridae</taxon>
        <taxon>Enterobius</taxon>
    </lineage>
</organism>
<evidence type="ECO:0000313" key="5">
    <source>
        <dbReference type="WBParaSite" id="EVEC_0001023701-mRNA-1"/>
    </source>
</evidence>
<feature type="coiled-coil region" evidence="1">
    <location>
        <begin position="284"/>
        <end position="410"/>
    </location>
</feature>
<dbReference type="Proteomes" id="UP000274131">
    <property type="component" value="Unassembled WGS sequence"/>
</dbReference>
<dbReference type="GO" id="GO:0080025">
    <property type="term" value="F:phosphatidylinositol-3,5-bisphosphate binding"/>
    <property type="evidence" value="ECO:0007669"/>
    <property type="project" value="TreeGrafter"/>
</dbReference>
<dbReference type="GO" id="GO:0006897">
    <property type="term" value="P:endocytosis"/>
    <property type="evidence" value="ECO:0007669"/>
    <property type="project" value="InterPro"/>
</dbReference>
<sequence length="446" mass="51652">MSSRNSFENSQGTLIFSVLECSLIRDGHSTVVKETQHYKPRILQLQNCWQALRSSTYCTPNSTYCKLLVNRLEFLERNSVFPGSLRLTDAQLDALMGNDIDQLLEICSDVLAQLENLMQLQATVFYAVGVLEWNSLTAQGQCLLAPLVLVIVDVSVLYRYYFKFMFKLRERLSSDVFKGSCDKFIEIYAKIKTFFDTASKLQYFENLVTIPTLPEQLPDFQKASDLKLQIIEAVEICNSSAENNSLVEEDFTTKKPLIILSEPSSSSYSQLPLQNERDPKDYQIEALRHDLEDAQHEKERVMDEAQLRIEQYEETVSQLKNENELYKQSLNELKKENDALRAAKSFNKGHSIDERRLSEAQRRENEKKLAKLQSDHARLNQKHKEAQLRIEQYEETVSQLKNENKLYKQSLNELKVCRHCLPYQMDLAANVSAKKHAPVHQKNKKY</sequence>
<feature type="domain" description="AP180 N-terminal homology (ANTH)" evidence="2">
    <location>
        <begin position="23"/>
        <end position="227"/>
    </location>
</feature>
<name>A0A0N4VHD6_ENTVE</name>
<dbReference type="Pfam" id="PF07651">
    <property type="entry name" value="ANTH"/>
    <property type="match status" value="1"/>
</dbReference>
<dbReference type="GO" id="GO:0043325">
    <property type="term" value="F:phosphatidylinositol-3,4-bisphosphate binding"/>
    <property type="evidence" value="ECO:0007669"/>
    <property type="project" value="TreeGrafter"/>
</dbReference>
<dbReference type="InterPro" id="IPR011417">
    <property type="entry name" value="ANTH_dom"/>
</dbReference>
<dbReference type="GO" id="GO:0051015">
    <property type="term" value="F:actin filament binding"/>
    <property type="evidence" value="ECO:0007669"/>
    <property type="project" value="TreeGrafter"/>
</dbReference>
<evidence type="ECO:0000313" key="3">
    <source>
        <dbReference type="EMBL" id="VDD94831.1"/>
    </source>
</evidence>
<dbReference type="InterPro" id="IPR030224">
    <property type="entry name" value="Sla2_fam"/>
</dbReference>
<dbReference type="GO" id="GO:0035615">
    <property type="term" value="F:clathrin adaptor activity"/>
    <property type="evidence" value="ECO:0007669"/>
    <property type="project" value="TreeGrafter"/>
</dbReference>
<dbReference type="GO" id="GO:0030136">
    <property type="term" value="C:clathrin-coated vesicle"/>
    <property type="evidence" value="ECO:0007669"/>
    <property type="project" value="TreeGrafter"/>
</dbReference>
<accession>A0A0N4VHD6</accession>
<proteinExistence type="predicted"/>
<dbReference type="GO" id="GO:0030864">
    <property type="term" value="C:cortical actin cytoskeleton"/>
    <property type="evidence" value="ECO:0007669"/>
    <property type="project" value="TreeGrafter"/>
</dbReference>
<keyword evidence="4" id="KW-1185">Reference proteome</keyword>
<dbReference type="PANTHER" id="PTHR10407">
    <property type="entry name" value="HUNTINGTIN INTERACTING PROTEIN 1"/>
    <property type="match status" value="1"/>
</dbReference>
<dbReference type="GO" id="GO:0048268">
    <property type="term" value="P:clathrin coat assembly"/>
    <property type="evidence" value="ECO:0007669"/>
    <property type="project" value="TreeGrafter"/>
</dbReference>
<dbReference type="OrthoDB" id="8178130at2759"/>
<protein>
    <submittedName>
        <fullName evidence="5">ANTH domain-containing protein</fullName>
    </submittedName>
</protein>
<evidence type="ECO:0000256" key="1">
    <source>
        <dbReference type="SAM" id="Coils"/>
    </source>
</evidence>
<reference evidence="5" key="1">
    <citation type="submission" date="2017-02" db="UniProtKB">
        <authorList>
            <consortium name="WormBaseParasite"/>
        </authorList>
    </citation>
    <scope>IDENTIFICATION</scope>
</reference>
<dbReference type="WBParaSite" id="EVEC_0001023701-mRNA-1">
    <property type="protein sequence ID" value="EVEC_0001023701-mRNA-1"/>
    <property type="gene ID" value="EVEC_0001023701"/>
</dbReference>
<keyword evidence="1" id="KW-0175">Coiled coil</keyword>
<evidence type="ECO:0000259" key="2">
    <source>
        <dbReference type="Pfam" id="PF07651"/>
    </source>
</evidence>
<dbReference type="PANTHER" id="PTHR10407:SF15">
    <property type="entry name" value="HUNTINGTIN INTERACTING PROTEIN 1"/>
    <property type="match status" value="1"/>
</dbReference>
<dbReference type="EMBL" id="UXUI01010151">
    <property type="protein sequence ID" value="VDD94831.1"/>
    <property type="molecule type" value="Genomic_DNA"/>
</dbReference>
<evidence type="ECO:0000313" key="4">
    <source>
        <dbReference type="Proteomes" id="UP000274131"/>
    </source>
</evidence>
<dbReference type="GO" id="GO:0032051">
    <property type="term" value="F:clathrin light chain binding"/>
    <property type="evidence" value="ECO:0007669"/>
    <property type="project" value="TreeGrafter"/>
</dbReference>
<dbReference type="Gene3D" id="1.20.5.1700">
    <property type="match status" value="1"/>
</dbReference>
<reference evidence="3 4" key="2">
    <citation type="submission" date="2018-10" db="EMBL/GenBank/DDBJ databases">
        <authorList>
            <consortium name="Pathogen Informatics"/>
        </authorList>
    </citation>
    <scope>NUCLEOTIDE SEQUENCE [LARGE SCALE GENOMIC DNA]</scope>
</reference>
<dbReference type="AlphaFoldDB" id="A0A0N4VHD6"/>